<accession>A0AA37RSY9</accession>
<dbReference type="Gene3D" id="3.30.310.170">
    <property type="entry name" value="Outer membrane protein assembly factor BamC"/>
    <property type="match status" value="1"/>
</dbReference>
<comment type="caution">
    <text evidence="8">The sequence shown here is derived from an EMBL/GenBank/DDBJ whole genome shotgun (WGS) entry which is preliminary data.</text>
</comment>
<dbReference type="PROSITE" id="PS51257">
    <property type="entry name" value="PROKAR_LIPOPROTEIN"/>
    <property type="match status" value="1"/>
</dbReference>
<dbReference type="GO" id="GO:0009279">
    <property type="term" value="C:cell outer membrane"/>
    <property type="evidence" value="ECO:0007669"/>
    <property type="project" value="UniProtKB-SubCell"/>
</dbReference>
<dbReference type="RefSeq" id="WP_095506130.1">
    <property type="nucleotide sequence ID" value="NZ_BSNC01000001.1"/>
</dbReference>
<evidence type="ECO:0000313" key="8">
    <source>
        <dbReference type="EMBL" id="GLP94761.1"/>
    </source>
</evidence>
<proteinExistence type="inferred from homology"/>
<dbReference type="InterPro" id="IPR042268">
    <property type="entry name" value="BamC_C"/>
</dbReference>
<comment type="function">
    <text evidence="6">Part of the outer membrane protein assembly complex, which is involved in assembly and insertion of beta-barrel proteins into the outer membrane.</text>
</comment>
<dbReference type="Proteomes" id="UP001161422">
    <property type="component" value="Unassembled WGS sequence"/>
</dbReference>
<comment type="similarity">
    <text evidence="6">Belongs to the BamC family.</text>
</comment>
<keyword evidence="5 6" id="KW-0449">Lipoprotein</keyword>
<name>A0AA37RSY9_9GAMM</name>
<evidence type="ECO:0000256" key="6">
    <source>
        <dbReference type="HAMAP-Rule" id="MF_00924"/>
    </source>
</evidence>
<feature type="compositionally biased region" description="Basic and acidic residues" evidence="7">
    <location>
        <begin position="47"/>
        <end position="58"/>
    </location>
</feature>
<comment type="subcellular location">
    <subcellularLocation>
        <location evidence="6">Cell outer membrane</location>
        <topology evidence="6">Lipid-anchor</topology>
    </subcellularLocation>
</comment>
<keyword evidence="3 6" id="KW-0564">Palmitate</keyword>
<reference evidence="8" key="2">
    <citation type="submission" date="2023-01" db="EMBL/GenBank/DDBJ databases">
        <title>Draft genome sequence of Paraferrimonas sedimenticola strain NBRC 101628.</title>
        <authorList>
            <person name="Sun Q."/>
            <person name="Mori K."/>
        </authorList>
    </citation>
    <scope>NUCLEOTIDE SEQUENCE</scope>
    <source>
        <strain evidence="8">NBRC 101628</strain>
    </source>
</reference>
<dbReference type="InterPro" id="IPR014524">
    <property type="entry name" value="BamC"/>
</dbReference>
<evidence type="ECO:0000256" key="4">
    <source>
        <dbReference type="ARBA" id="ARBA00023237"/>
    </source>
</evidence>
<keyword evidence="1 6" id="KW-0732">Signal</keyword>
<keyword evidence="2 6" id="KW-0472">Membrane</keyword>
<comment type="subunit">
    <text evidence="6">Part of the Bam complex.</text>
</comment>
<gene>
    <name evidence="6 8" type="primary">bamC</name>
    <name evidence="8" type="ORF">GCM10007895_00670</name>
</gene>
<protein>
    <recommendedName>
        <fullName evidence="6">Outer membrane protein assembly factor BamC</fullName>
    </recommendedName>
</protein>
<dbReference type="GO" id="GO:0051205">
    <property type="term" value="P:protein insertion into membrane"/>
    <property type="evidence" value="ECO:0007669"/>
    <property type="project" value="UniProtKB-UniRule"/>
</dbReference>
<dbReference type="AlphaFoldDB" id="A0AA37RSY9"/>
<evidence type="ECO:0000256" key="2">
    <source>
        <dbReference type="ARBA" id="ARBA00023136"/>
    </source>
</evidence>
<dbReference type="HAMAP" id="MF_00924">
    <property type="entry name" value="OM_assembly_BamC"/>
    <property type="match status" value="1"/>
</dbReference>
<keyword evidence="4 6" id="KW-0998">Cell outer membrane</keyword>
<reference evidence="8" key="1">
    <citation type="journal article" date="2014" name="Int. J. Syst. Evol. Microbiol.">
        <title>Complete genome sequence of Corynebacterium casei LMG S-19264T (=DSM 44701T), isolated from a smear-ripened cheese.</title>
        <authorList>
            <consortium name="US DOE Joint Genome Institute (JGI-PGF)"/>
            <person name="Walter F."/>
            <person name="Albersmeier A."/>
            <person name="Kalinowski J."/>
            <person name="Ruckert C."/>
        </authorList>
    </citation>
    <scope>NUCLEOTIDE SEQUENCE</scope>
    <source>
        <strain evidence="8">NBRC 101628</strain>
    </source>
</reference>
<evidence type="ECO:0000256" key="5">
    <source>
        <dbReference type="ARBA" id="ARBA00023288"/>
    </source>
</evidence>
<dbReference type="GO" id="GO:0043165">
    <property type="term" value="P:Gram-negative-bacterium-type cell outer membrane assembly"/>
    <property type="evidence" value="ECO:0007669"/>
    <property type="project" value="UniProtKB-UniRule"/>
</dbReference>
<organism evidence="8 9">
    <name type="scientific">Paraferrimonas sedimenticola</name>
    <dbReference type="NCBI Taxonomy" id="375674"/>
    <lineage>
        <taxon>Bacteria</taxon>
        <taxon>Pseudomonadati</taxon>
        <taxon>Pseudomonadota</taxon>
        <taxon>Gammaproteobacteria</taxon>
        <taxon>Alteromonadales</taxon>
        <taxon>Ferrimonadaceae</taxon>
        <taxon>Paraferrimonas</taxon>
    </lineage>
</organism>
<keyword evidence="9" id="KW-1185">Reference proteome</keyword>
<evidence type="ECO:0000313" key="9">
    <source>
        <dbReference type="Proteomes" id="UP001161422"/>
    </source>
</evidence>
<dbReference type="InterPro" id="IPR010653">
    <property type="entry name" value="NlpB/DapX"/>
</dbReference>
<evidence type="ECO:0000256" key="1">
    <source>
        <dbReference type="ARBA" id="ARBA00022729"/>
    </source>
</evidence>
<dbReference type="Gene3D" id="3.30.530.50">
    <property type="match status" value="1"/>
</dbReference>
<dbReference type="EMBL" id="BSNC01000001">
    <property type="protein sequence ID" value="GLP94761.1"/>
    <property type="molecule type" value="Genomic_DNA"/>
</dbReference>
<feature type="region of interest" description="Disordered" evidence="7">
    <location>
        <begin position="32"/>
        <end position="71"/>
    </location>
</feature>
<dbReference type="Pfam" id="PF06804">
    <property type="entry name" value="Lipoprotein_18"/>
    <property type="match status" value="1"/>
</dbReference>
<evidence type="ECO:0000256" key="3">
    <source>
        <dbReference type="ARBA" id="ARBA00023139"/>
    </source>
</evidence>
<evidence type="ECO:0000256" key="7">
    <source>
        <dbReference type="SAM" id="MobiDB-lite"/>
    </source>
</evidence>
<sequence>MIKPISTAVTLVLLLSACSTPIERRQISGSDEYTNADIGEPLKIPSHLKEPTYSKEFDVPELTEEGQARSMGRALDIRPPLQILASADGTFVEEGTDNVKVMIEAVGDQDLNTEVHDSIIGYLAQREVGVTTDDFDGGVIETDWIETRQEFKKNWIGKNDEYVLRQRYRFTIQVKPHGRSGDVSIDLIEHDESIDGATEIPALTSDDKRRYTIDMLNDAVAYVSAKRAAEERAERIRNSLGIEIELEDNAEQETVWVAESKFLRTWDRLGLVLPELGFDIEDRDRNNGIYYARLDDDPGFWDSMFGGEALPLDEGLYRFKLTDTEDGKTQIQMFDAEDNKLSNEVVEQIHEFFAEVMGEDRSTSRRR</sequence>